<evidence type="ECO:0000313" key="3">
    <source>
        <dbReference type="Proteomes" id="UP001151760"/>
    </source>
</evidence>
<gene>
    <name evidence="2" type="ORF">Tco_1092733</name>
</gene>
<reference evidence="2" key="1">
    <citation type="journal article" date="2022" name="Int. J. Mol. Sci.">
        <title>Draft Genome of Tanacetum Coccineum: Genomic Comparison of Closely Related Tanacetum-Family Plants.</title>
        <authorList>
            <person name="Yamashiro T."/>
            <person name="Shiraishi A."/>
            <person name="Nakayama K."/>
            <person name="Satake H."/>
        </authorList>
    </citation>
    <scope>NUCLEOTIDE SEQUENCE</scope>
</reference>
<keyword evidence="3" id="KW-1185">Reference proteome</keyword>
<evidence type="ECO:0000256" key="1">
    <source>
        <dbReference type="SAM" id="MobiDB-lite"/>
    </source>
</evidence>
<dbReference type="Proteomes" id="UP001151760">
    <property type="component" value="Unassembled WGS sequence"/>
</dbReference>
<feature type="compositionally biased region" description="Basic and acidic residues" evidence="1">
    <location>
        <begin position="317"/>
        <end position="326"/>
    </location>
</feature>
<feature type="region of interest" description="Disordered" evidence="1">
    <location>
        <begin position="317"/>
        <end position="341"/>
    </location>
</feature>
<name>A0ABQ5IBZ7_9ASTR</name>
<evidence type="ECO:0008006" key="4">
    <source>
        <dbReference type="Google" id="ProtNLM"/>
    </source>
</evidence>
<reference evidence="2" key="2">
    <citation type="submission" date="2022-01" db="EMBL/GenBank/DDBJ databases">
        <authorList>
            <person name="Yamashiro T."/>
            <person name="Shiraishi A."/>
            <person name="Satake H."/>
            <person name="Nakayama K."/>
        </authorList>
    </citation>
    <scope>NUCLEOTIDE SEQUENCE</scope>
</reference>
<sequence length="408" mass="45584">MTHHPTYAQAPLGYKAAMIQLRVTSPLPVPSPPLLLPSTDYRSDITEADIPSQKRLSPIDPASRSQTMKARIGTLEAQVRTLQTQNDRMVCQRQQAGDMVTSAFGRIHALEARDRKMPPKKTTTPMTDAALKGLIAQGIADALAEYEATRFSKNGYDNHNSGTGRRTERVTCECTYSDFLKCQPFNFKGTEGVIGLTQWFKKMESVFHISNCTVAYQIKFATCTLLGSALTWWNSYVKTVKGTDIVSYTQHFQELALMCGRMFPGESDEVEKYVGGLPDMIQESVMASKPKTMQEAIEFATELMDQEIRTFADRQAKNKRKLDDNTRNNQTQQQPFKKQNVARAYTAGSSDKKECGGSLPLCPKCNFHHKGQCAPRCNNCKKVGHLDCDFRSPAANANANNQRNSRVI</sequence>
<protein>
    <recommendedName>
        <fullName evidence="4">Retrotransposon gag domain-containing protein</fullName>
    </recommendedName>
</protein>
<organism evidence="2 3">
    <name type="scientific">Tanacetum coccineum</name>
    <dbReference type="NCBI Taxonomy" id="301880"/>
    <lineage>
        <taxon>Eukaryota</taxon>
        <taxon>Viridiplantae</taxon>
        <taxon>Streptophyta</taxon>
        <taxon>Embryophyta</taxon>
        <taxon>Tracheophyta</taxon>
        <taxon>Spermatophyta</taxon>
        <taxon>Magnoliopsida</taxon>
        <taxon>eudicotyledons</taxon>
        <taxon>Gunneridae</taxon>
        <taxon>Pentapetalae</taxon>
        <taxon>asterids</taxon>
        <taxon>campanulids</taxon>
        <taxon>Asterales</taxon>
        <taxon>Asteraceae</taxon>
        <taxon>Asteroideae</taxon>
        <taxon>Anthemideae</taxon>
        <taxon>Anthemidinae</taxon>
        <taxon>Tanacetum</taxon>
    </lineage>
</organism>
<dbReference type="EMBL" id="BQNB010020555">
    <property type="protein sequence ID" value="GJT97215.1"/>
    <property type="molecule type" value="Genomic_DNA"/>
</dbReference>
<accession>A0ABQ5IBZ7</accession>
<comment type="caution">
    <text evidence="2">The sequence shown here is derived from an EMBL/GenBank/DDBJ whole genome shotgun (WGS) entry which is preliminary data.</text>
</comment>
<proteinExistence type="predicted"/>
<evidence type="ECO:0000313" key="2">
    <source>
        <dbReference type="EMBL" id="GJT97215.1"/>
    </source>
</evidence>